<name>A0ABU4AXA7_9NOCA</name>
<keyword evidence="2" id="KW-1185">Reference proteome</keyword>
<dbReference type="Proteomes" id="UP001185899">
    <property type="component" value="Unassembled WGS sequence"/>
</dbReference>
<protein>
    <submittedName>
        <fullName evidence="1">Helix-turn-helix domain-containing protein</fullName>
    </submittedName>
</protein>
<evidence type="ECO:0000313" key="2">
    <source>
        <dbReference type="Proteomes" id="UP001185899"/>
    </source>
</evidence>
<evidence type="ECO:0000313" key="1">
    <source>
        <dbReference type="EMBL" id="MDV6230872.1"/>
    </source>
</evidence>
<dbReference type="EMBL" id="JAWLKE010000003">
    <property type="protein sequence ID" value="MDV6230872.1"/>
    <property type="molecule type" value="Genomic_DNA"/>
</dbReference>
<gene>
    <name evidence="1" type="ORF">R3P95_09950</name>
</gene>
<dbReference type="RefSeq" id="WP_317548244.1">
    <property type="nucleotide sequence ID" value="NZ_JAWLKE010000003.1"/>
</dbReference>
<proteinExistence type="predicted"/>
<reference evidence="1 2" key="1">
    <citation type="submission" date="2023-10" db="EMBL/GenBank/DDBJ databases">
        <title>Development of a sustainable strategy for remediation of hydrocarbon-contaminated territories based on the waste exchange concept.</title>
        <authorList>
            <person name="Krivoruchko A."/>
        </authorList>
    </citation>
    <scope>NUCLEOTIDE SEQUENCE [LARGE SCALE GENOMIC DNA]</scope>
    <source>
        <strain evidence="1 2">IEGM 1322</strain>
    </source>
</reference>
<sequence>MTNPQPPITVIGTAVILTGSGVEVALRAAINTQRARRTNGLPVSGDLNALVQACMSVRGHSDVRDNADPATSLEERPTIPIEEAATMLGLSDRQIRRLASKLGGKKIAGRWLLDMQAIIEHAFTPSGHPVTVPALGSPLPDTELA</sequence>
<organism evidence="1 2">
    <name type="scientific">Rhodococcus cercidiphylli</name>
    <dbReference type="NCBI Taxonomy" id="489916"/>
    <lineage>
        <taxon>Bacteria</taxon>
        <taxon>Bacillati</taxon>
        <taxon>Actinomycetota</taxon>
        <taxon>Actinomycetes</taxon>
        <taxon>Mycobacteriales</taxon>
        <taxon>Nocardiaceae</taxon>
        <taxon>Rhodococcus</taxon>
    </lineage>
</organism>
<accession>A0ABU4AXA7</accession>
<comment type="caution">
    <text evidence="1">The sequence shown here is derived from an EMBL/GenBank/DDBJ whole genome shotgun (WGS) entry which is preliminary data.</text>
</comment>